<protein>
    <submittedName>
        <fullName evidence="2">Phosphatase</fullName>
    </submittedName>
</protein>
<dbReference type="Gene3D" id="3.10.310.30">
    <property type="match status" value="1"/>
</dbReference>
<keyword evidence="3" id="KW-1185">Reference proteome</keyword>
<dbReference type="EMBL" id="PDYG01000015">
    <property type="protein sequence ID" value="PHU38108.1"/>
    <property type="molecule type" value="Genomic_DNA"/>
</dbReference>
<dbReference type="FunFam" id="3.40.50.1000:FF:000022">
    <property type="entry name" value="Phosphoglycolate phosphatase"/>
    <property type="match status" value="1"/>
</dbReference>
<dbReference type="NCBIfam" id="TIGR01549">
    <property type="entry name" value="HAD-SF-IA-v1"/>
    <property type="match status" value="1"/>
</dbReference>
<dbReference type="SUPFAM" id="SSF64182">
    <property type="entry name" value="DHH phosphoesterases"/>
    <property type="match status" value="1"/>
</dbReference>
<dbReference type="InterPro" id="IPR036412">
    <property type="entry name" value="HAD-like_sf"/>
</dbReference>
<dbReference type="Proteomes" id="UP000224563">
    <property type="component" value="Unassembled WGS sequence"/>
</dbReference>
<dbReference type="NCBIfam" id="TIGR01509">
    <property type="entry name" value="HAD-SF-IA-v3"/>
    <property type="match status" value="1"/>
</dbReference>
<dbReference type="Pfam" id="PF01368">
    <property type="entry name" value="DHH"/>
    <property type="match status" value="1"/>
</dbReference>
<evidence type="ECO:0000259" key="1">
    <source>
        <dbReference type="Pfam" id="PF01368"/>
    </source>
</evidence>
<dbReference type="Gene3D" id="3.90.1640.10">
    <property type="entry name" value="inorganic pyrophosphatase (n-terminal core)"/>
    <property type="match status" value="1"/>
</dbReference>
<dbReference type="PANTHER" id="PTHR43434">
    <property type="entry name" value="PHOSPHOGLYCOLATE PHOSPHATASE"/>
    <property type="match status" value="1"/>
</dbReference>
<dbReference type="InterPro" id="IPR006439">
    <property type="entry name" value="HAD-SF_hydro_IA"/>
</dbReference>
<dbReference type="SFLD" id="SFLDS00003">
    <property type="entry name" value="Haloacid_Dehalogenase"/>
    <property type="match status" value="1"/>
</dbReference>
<organism evidence="2 3">
    <name type="scientific">Agathobacter ruminis</name>
    <dbReference type="NCBI Taxonomy" id="1712665"/>
    <lineage>
        <taxon>Bacteria</taxon>
        <taxon>Bacillati</taxon>
        <taxon>Bacillota</taxon>
        <taxon>Clostridia</taxon>
        <taxon>Lachnospirales</taxon>
        <taxon>Lachnospiraceae</taxon>
        <taxon>Agathobacter</taxon>
    </lineage>
</organism>
<dbReference type="GO" id="GO:0005829">
    <property type="term" value="C:cytosol"/>
    <property type="evidence" value="ECO:0007669"/>
    <property type="project" value="TreeGrafter"/>
</dbReference>
<dbReference type="SFLD" id="SFLDG01129">
    <property type="entry name" value="C1.5:_HAD__Beta-PGM__Phosphata"/>
    <property type="match status" value="1"/>
</dbReference>
<dbReference type="PANTHER" id="PTHR43434:SF1">
    <property type="entry name" value="PHOSPHOGLYCOLATE PHOSPHATASE"/>
    <property type="match status" value="1"/>
</dbReference>
<evidence type="ECO:0000313" key="2">
    <source>
        <dbReference type="EMBL" id="PHU38108.1"/>
    </source>
</evidence>
<gene>
    <name evidence="2" type="ORF">CSX02_04325</name>
</gene>
<dbReference type="InterPro" id="IPR038763">
    <property type="entry name" value="DHH_sf"/>
</dbReference>
<reference evidence="2 3" key="1">
    <citation type="submission" date="2017-10" db="EMBL/GenBank/DDBJ databases">
        <title>Resolving the taxonomy of Roseburia spp., Eubacterium rectale and Agathobacter spp. through phylogenomic analysis.</title>
        <authorList>
            <person name="Sheridan P.O."/>
            <person name="Walker A.W."/>
            <person name="Duncan S.H."/>
            <person name="Scott K.P."/>
            <person name="Toole P.W.O."/>
            <person name="Luis P."/>
            <person name="Flint H.J."/>
        </authorList>
    </citation>
    <scope>NUCLEOTIDE SEQUENCE [LARGE SCALE GENOMIC DNA]</scope>
    <source>
        <strain evidence="2 3">JK623</strain>
    </source>
</reference>
<dbReference type="InterPro" id="IPR023198">
    <property type="entry name" value="PGP-like_dom2"/>
</dbReference>
<dbReference type="InterPro" id="IPR041492">
    <property type="entry name" value="HAD_2"/>
</dbReference>
<dbReference type="GO" id="GO:0006281">
    <property type="term" value="P:DNA repair"/>
    <property type="evidence" value="ECO:0007669"/>
    <property type="project" value="TreeGrafter"/>
</dbReference>
<feature type="domain" description="DDH" evidence="1">
    <location>
        <begin position="11"/>
        <end position="153"/>
    </location>
</feature>
<dbReference type="GO" id="GO:0008967">
    <property type="term" value="F:phosphoglycolate phosphatase activity"/>
    <property type="evidence" value="ECO:0007669"/>
    <property type="project" value="TreeGrafter"/>
</dbReference>
<dbReference type="InterPro" id="IPR023214">
    <property type="entry name" value="HAD_sf"/>
</dbReference>
<reference evidence="2 3" key="2">
    <citation type="submission" date="2017-10" db="EMBL/GenBank/DDBJ databases">
        <authorList>
            <person name="Banno H."/>
            <person name="Chua N.-H."/>
        </authorList>
    </citation>
    <scope>NUCLEOTIDE SEQUENCE [LARGE SCALE GENOMIC DNA]</scope>
    <source>
        <strain evidence="2 3">JK623</strain>
    </source>
</reference>
<dbReference type="Gene3D" id="3.40.50.1000">
    <property type="entry name" value="HAD superfamily/HAD-like"/>
    <property type="match status" value="1"/>
</dbReference>
<sequence>MRLKDLLVYDNIIIQCHNDPDADTIGSGFALHTYLHEQGKKVALVYSGKNRIRKSNLIKMIEKLQIPIRYVETVSDCDLLITVDCQYGEGNVAFLPAKNVAIIDHHMISTELPDLAEVRSHLASCATLVWAMLREEGFDVNKHRNVATALYYGLYMDTGGLVEISHPMDRDFRDQIIYDGQLISFLRNSNLSIDELEIAGTALLRTDFMEEHRCAIVKANQCDPNILGIISDLVLEVDVVDTCVVFAQQPTGIKFSVRSCIREVMADEMAEELAKGIGSGGGHTEKAGGFIRYQLFTPEYERFCKSHGMIPRFEMDRDGKTAIPVASGCKAFLQDRIRNYFQNTSIIDASTFDANDMHFDTYKRRNIAYGYVESTRLFPVGTRVRVRSMEEDDLIITVQEQMLFLIGDHGDVNAISRSIFDADYRTVDWKFALKSSEYEPTIRVDEEGSEAISLLNCAKVCIPEREETVTAARLEKNIKLFDLWDTRAYRKGDKGDYLLMRNNSAQDLYIIEKEMFENRYQPVNNSAEKVEAVVFDLDGTLLNTIDDLADAVNAALTKVGEPNRTRKEVQSFVGNGVGLLMERSVIGGKQNPKFEAAFVAFKEYYQAHSLDKTMPYPGIMGLVHELRHRGIKMAIVSNKLDPAVKDLAQVFFKDVIDVAIGERPGVQRKPAKDTVVEALKELNVSVEHAIYVGDSEVDIQTAQNAGMSCISVSWGFKSKSFLEKQGAQAIIDMPAELLRYV</sequence>
<dbReference type="Gene3D" id="1.10.150.240">
    <property type="entry name" value="Putative phosphatase, domain 2"/>
    <property type="match status" value="1"/>
</dbReference>
<dbReference type="RefSeq" id="WP_099385779.1">
    <property type="nucleotide sequence ID" value="NZ_JANSWH010000058.1"/>
</dbReference>
<accession>A0A2G3E4A7</accession>
<evidence type="ECO:0000313" key="3">
    <source>
        <dbReference type="Proteomes" id="UP000224563"/>
    </source>
</evidence>
<dbReference type="PRINTS" id="PR00413">
    <property type="entry name" value="HADHALOGNASE"/>
</dbReference>
<dbReference type="InterPro" id="IPR001667">
    <property type="entry name" value="DDH_dom"/>
</dbReference>
<proteinExistence type="predicted"/>
<comment type="caution">
    <text evidence="2">The sequence shown here is derived from an EMBL/GenBank/DDBJ whole genome shotgun (WGS) entry which is preliminary data.</text>
</comment>
<dbReference type="InterPro" id="IPR050155">
    <property type="entry name" value="HAD-like_hydrolase_sf"/>
</dbReference>
<dbReference type="SUPFAM" id="SSF56784">
    <property type="entry name" value="HAD-like"/>
    <property type="match status" value="1"/>
</dbReference>
<name>A0A2G3E4A7_9FIRM</name>
<dbReference type="AlphaFoldDB" id="A0A2G3E4A7"/>
<dbReference type="Pfam" id="PF13419">
    <property type="entry name" value="HAD_2"/>
    <property type="match status" value="1"/>
</dbReference>